<keyword evidence="1" id="KW-1133">Transmembrane helix</keyword>
<dbReference type="InParanoid" id="Q8EWK7"/>
<dbReference type="EMBL" id="BA000026">
    <property type="protein sequence ID" value="BAC43987.1"/>
    <property type="molecule type" value="Genomic_DNA"/>
</dbReference>
<reference evidence="3 4" key="1">
    <citation type="journal article" date="2002" name="Nucleic Acids Res.">
        <title>The complete genomic sequence of Mycoplasma penetrans, an intracellular bacterial pathogen in humans.</title>
        <authorList>
            <person name="Sasaki Y."/>
            <person name="Ishikawa J."/>
            <person name="Yamashita A."/>
            <person name="Oshima K."/>
            <person name="Kenri T."/>
            <person name="Furuya K."/>
            <person name="Yoshino C."/>
            <person name="Horino A."/>
            <person name="Shiba T."/>
            <person name="Sasaki T."/>
            <person name="Hattori M."/>
        </authorList>
    </citation>
    <scope>NUCLEOTIDE SEQUENCE [LARGE SCALE GENOMIC DNA]</scope>
    <source>
        <strain evidence="3 4">HF-2</strain>
    </source>
</reference>
<keyword evidence="1" id="KW-0812">Transmembrane</keyword>
<protein>
    <recommendedName>
        <fullName evidence="2">Lipoprotein-associated type-17 domain-containing protein</fullName>
    </recommendedName>
</protein>
<organism evidence="3 4">
    <name type="scientific">Malacoplasma penetrans (strain HF-2)</name>
    <name type="common">Mycoplasma penetrans</name>
    <dbReference type="NCBI Taxonomy" id="272633"/>
    <lineage>
        <taxon>Bacteria</taxon>
        <taxon>Bacillati</taxon>
        <taxon>Mycoplasmatota</taxon>
        <taxon>Mycoplasmoidales</taxon>
        <taxon>Mycoplasmoidaceae</taxon>
        <taxon>Malacoplasma</taxon>
    </lineage>
</organism>
<feature type="domain" description="Lipoprotein-associated type-17" evidence="2">
    <location>
        <begin position="695"/>
        <end position="775"/>
    </location>
</feature>
<evidence type="ECO:0000259" key="2">
    <source>
        <dbReference type="Pfam" id="PF04200"/>
    </source>
</evidence>
<dbReference type="HOGENOM" id="CLU_284382_0_0_14"/>
<dbReference type="RefSeq" id="WP_011077023.1">
    <property type="nucleotide sequence ID" value="NC_004432.1"/>
</dbReference>
<dbReference type="Pfam" id="PF04200">
    <property type="entry name" value="Lipoprotein_17"/>
    <property type="match status" value="3"/>
</dbReference>
<feature type="domain" description="Lipoprotein-associated type-17" evidence="2">
    <location>
        <begin position="500"/>
        <end position="577"/>
    </location>
</feature>
<feature type="domain" description="Lipoprotein-associated type-17" evidence="2">
    <location>
        <begin position="924"/>
        <end position="995"/>
    </location>
</feature>
<accession>Q8EWK7</accession>
<name>Q8EWK7_MALP2</name>
<proteinExistence type="predicted"/>
<evidence type="ECO:0000313" key="4">
    <source>
        <dbReference type="Proteomes" id="UP000002522"/>
    </source>
</evidence>
<dbReference type="eggNOG" id="ENOG5032F3Q">
    <property type="taxonomic scope" value="Bacteria"/>
</dbReference>
<dbReference type="STRING" id="272633.gene:10731295"/>
<keyword evidence="4" id="KW-1185">Reference proteome</keyword>
<dbReference type="AlphaFoldDB" id="Q8EWK7"/>
<dbReference type="Proteomes" id="UP000002522">
    <property type="component" value="Chromosome"/>
</dbReference>
<evidence type="ECO:0000256" key="1">
    <source>
        <dbReference type="SAM" id="Phobius"/>
    </source>
</evidence>
<sequence>MKTKFRNITLLNKKKLLLATTSLFSIGLIGFFAANINNNSNSLVEQTSSSLNATSNTSTRNTVTEDINNFTSYDLLASSNIVAPVTSSYGVVGWTTSQKTLTLTTFDGVLVWKLTFANNSEIINFYSQNYSNQDTSDIRVNNYVYLTSENILVVLLGTSSYTNQVAVGVNMATGTLFNPIASTNNTINHIVKVKDGINRLFVNSSNNVIGIKDGKYTDYVNGEYLTFSTSKGVSELSLTIPKSLSKNTEDTLYSYTTGSGGINFVTFISNDTVTPAPTPSVTGSVYHTFYTVAVDDYMNPILNSNNLTSIDSGYATNISNSSSSTIQNDDFWKYPTQALNSSSTSINFFLVLGGGKSSVVTFTYNISSKTFTKNKTLDVTEGEQAYAMYMYNSATKRLFISNKKSKNHVATGYVDLNASSLAFTNLEFIQDSNWNSSTYIYTNIVREFPIISSSALSVPDPYIVLENGKTPIAKYFISSTEIQTYTLAFKSYSDPVTRFKNTYASELQKLPSQISTSNLTSSLVFTGGDFSPTVGIVSRTDDNQNGVLTFQYAVSYRNWYATGSAYTFHIAVTIDGFYAQSNFKFNFITGLTGDTTENNKWNQIVSLKTNKYAYEITTTDIINNFISYDIKDATGKTVSITSNMVTLSASASGYSLTVRINVTGTFPSGVTRSFSQTYDGFKTVSGYDSNFTSDPTTFDKSLIYPSELTKANFLDYFVTLGDKWSLNPNDWQFDITPDNLNGTAVVSLTYTGTDSTFPSTTSKKVVDSKTISSFKNIPSQFKDNISMTTYSGSLNPSQLWNEYVNNPADSKLLSYLNFPNINNKTSLEITCSNQATADNDGYLDLSISIKEGTQTTLFISGDGYFTYDSTAVTAFESILGSSSFSVRWTINKANTNFQWIGTNGQVITTQSSTYVVNLENQSYTGINKEMYADQVSEEDIDKLFSFDGYTIVNKSISPNVSQGTLTVIISLKQSNSVDSSIGATETKTIIINGFKVDTMDSTKYIFYAFMGVIGITIVTLGIFLTMFIIKKHKYKKIPRINQIKKIKR</sequence>
<keyword evidence="1" id="KW-0472">Membrane</keyword>
<gene>
    <name evidence="3" type="ordered locus">MYPE1960</name>
</gene>
<dbReference type="InterPro" id="IPR007326">
    <property type="entry name" value="Lipoprotein-assoc_dom"/>
</dbReference>
<dbReference type="KEGG" id="mpe:MYPE1960"/>
<feature type="transmembrane region" description="Helical" evidence="1">
    <location>
        <begin position="1004"/>
        <end position="1029"/>
    </location>
</feature>
<evidence type="ECO:0000313" key="3">
    <source>
        <dbReference type="EMBL" id="BAC43987.1"/>
    </source>
</evidence>